<dbReference type="EMBL" id="CAJHUC010002976">
    <property type="protein sequence ID" value="CAD7704936.1"/>
    <property type="molecule type" value="Genomic_DNA"/>
</dbReference>
<evidence type="ECO:0000313" key="3">
    <source>
        <dbReference type="Proteomes" id="UP000708148"/>
    </source>
</evidence>
<accession>A0A8S1JBI5</accession>
<protein>
    <recommendedName>
        <fullName evidence="4">Phytanoyl-CoA dioxygenase</fullName>
    </recommendedName>
</protein>
<evidence type="ECO:0000256" key="1">
    <source>
        <dbReference type="SAM" id="MobiDB-lite"/>
    </source>
</evidence>
<dbReference type="Proteomes" id="UP000708148">
    <property type="component" value="Unassembled WGS sequence"/>
</dbReference>
<feature type="compositionally biased region" description="Acidic residues" evidence="1">
    <location>
        <begin position="400"/>
        <end position="411"/>
    </location>
</feature>
<dbReference type="Pfam" id="PF05721">
    <property type="entry name" value="PhyH"/>
    <property type="match status" value="1"/>
</dbReference>
<evidence type="ECO:0000313" key="2">
    <source>
        <dbReference type="EMBL" id="CAD7704936.1"/>
    </source>
</evidence>
<dbReference type="Gene3D" id="2.60.120.620">
    <property type="entry name" value="q2cbj1_9rhob like domain"/>
    <property type="match status" value="1"/>
</dbReference>
<dbReference type="SUPFAM" id="SSF51197">
    <property type="entry name" value="Clavaminate synthase-like"/>
    <property type="match status" value="1"/>
</dbReference>
<feature type="non-terminal residue" evidence="2">
    <location>
        <position position="1"/>
    </location>
</feature>
<name>A0A8S1JBI5_9CHLO</name>
<gene>
    <name evidence="2" type="ORF">OSTQU699_LOCUS10291</name>
</gene>
<evidence type="ECO:0008006" key="4">
    <source>
        <dbReference type="Google" id="ProtNLM"/>
    </source>
</evidence>
<dbReference type="InterPro" id="IPR008775">
    <property type="entry name" value="Phytyl_CoA_dOase-like"/>
</dbReference>
<dbReference type="AlphaFoldDB" id="A0A8S1JBI5"/>
<keyword evidence="3" id="KW-1185">Reference proteome</keyword>
<feature type="region of interest" description="Disordered" evidence="1">
    <location>
        <begin position="385"/>
        <end position="412"/>
    </location>
</feature>
<reference evidence="2" key="1">
    <citation type="submission" date="2020-12" db="EMBL/GenBank/DDBJ databases">
        <authorList>
            <person name="Iha C."/>
        </authorList>
    </citation>
    <scope>NUCLEOTIDE SEQUENCE</scope>
</reference>
<organism evidence="2 3">
    <name type="scientific">Ostreobium quekettii</name>
    <dbReference type="NCBI Taxonomy" id="121088"/>
    <lineage>
        <taxon>Eukaryota</taxon>
        <taxon>Viridiplantae</taxon>
        <taxon>Chlorophyta</taxon>
        <taxon>core chlorophytes</taxon>
        <taxon>Ulvophyceae</taxon>
        <taxon>TCBD clade</taxon>
        <taxon>Bryopsidales</taxon>
        <taxon>Ostreobineae</taxon>
        <taxon>Ostreobiaceae</taxon>
        <taxon>Ostreobium</taxon>
    </lineage>
</organism>
<sequence>MPPKGARAPDASLHADAQTAQSVLDPNYWRRVCPSLHVDDAALQASAAPLPADPIGCANLRQRINLDGYAQISAADLPWSSGVGPMADGVAQLQAQGWPPSFVAIFDEAWLMASEISAIIEAATGNKINMDVLGWSVLPPQCGFSPHRDRQPERPAESFREDGTPMYSTCWVALTDACPDNSCLYIIPRGADPGYLEGDDPDGDPLAACLPTKEAYQDIRALPAEAGSAILFTHRAIHWGSRGRAGYTKPRVSLSFGCSDDSFEAAYFSRDDLPFPNLKLRAALMCGQMIAYHERFPCSPARLMLYMKVFEQEQSSFTGSYCQQIRREFVAATKEVQGIPKGHPTGLGDALEDDVLDKALDVMLDGALDGGDDFDDDFDDFCEAADVGDDAGPSRPCVTDEGDEEEEEDAEGQWALETAEVAVHPVPVVEHR</sequence>
<dbReference type="OrthoDB" id="45168at2759"/>
<comment type="caution">
    <text evidence="2">The sequence shown here is derived from an EMBL/GenBank/DDBJ whole genome shotgun (WGS) entry which is preliminary data.</text>
</comment>
<proteinExistence type="predicted"/>